<dbReference type="CDD" id="cd14792">
    <property type="entry name" value="GH27"/>
    <property type="match status" value="1"/>
</dbReference>
<dbReference type="OrthoDB" id="9807519at2"/>
<proteinExistence type="inferred from homology"/>
<dbReference type="PANTHER" id="PTHR11452:SF75">
    <property type="entry name" value="ALPHA-GALACTOSIDASE MEL1"/>
    <property type="match status" value="1"/>
</dbReference>
<dbReference type="Gene3D" id="2.60.40.1180">
    <property type="entry name" value="Golgi alpha-mannosidase II"/>
    <property type="match status" value="1"/>
</dbReference>
<feature type="domain" description="Alpha galactosidase C-terminal" evidence="10">
    <location>
        <begin position="325"/>
        <end position="410"/>
    </location>
</feature>
<dbReference type="AlphaFoldDB" id="A0A482TMT8"/>
<dbReference type="InterPro" id="IPR002241">
    <property type="entry name" value="Glyco_hydro_27"/>
</dbReference>
<keyword evidence="12" id="KW-1185">Reference proteome</keyword>
<feature type="signal peptide" evidence="9">
    <location>
        <begin position="1"/>
        <end position="21"/>
    </location>
</feature>
<evidence type="ECO:0000313" key="12">
    <source>
        <dbReference type="Proteomes" id="UP000253235"/>
    </source>
</evidence>
<keyword evidence="5 8" id="KW-0378">Hydrolase</keyword>
<dbReference type="InterPro" id="IPR041233">
    <property type="entry name" value="Melibiase_C"/>
</dbReference>
<dbReference type="InterPro" id="IPR017853">
    <property type="entry name" value="GH"/>
</dbReference>
<comment type="similarity">
    <text evidence="2 8">Belongs to the glycosyl hydrolase 27 family.</text>
</comment>
<keyword evidence="4 9" id="KW-0732">Signal</keyword>
<name>A0A482TMT8_9FLAO</name>
<dbReference type="Proteomes" id="UP000253235">
    <property type="component" value="Unassembled WGS sequence"/>
</dbReference>
<evidence type="ECO:0000256" key="2">
    <source>
        <dbReference type="ARBA" id="ARBA00009743"/>
    </source>
</evidence>
<reference evidence="11 12" key="1">
    <citation type="submission" date="2019-01" db="EMBL/GenBank/DDBJ databases">
        <title>Flavobacterium sp. nov. isolated from arctic soil.</title>
        <authorList>
            <person name="Kim D.-U."/>
        </authorList>
    </citation>
    <scope>NUCLEOTIDE SEQUENCE [LARGE SCALE GENOMIC DNA]</scope>
    <source>
        <strain evidence="11 12">Kopri-42</strain>
    </source>
</reference>
<gene>
    <name evidence="11" type="ORF">DR871_012605</name>
</gene>
<evidence type="ECO:0000313" key="11">
    <source>
        <dbReference type="EMBL" id="RYJ51269.1"/>
    </source>
</evidence>
<protein>
    <recommendedName>
        <fullName evidence="3 8">Alpha-galactosidase</fullName>
        <ecNumber evidence="3 8">3.2.1.22</ecNumber>
    </recommendedName>
    <alternativeName>
        <fullName evidence="8">Melibiase</fullName>
    </alternativeName>
</protein>
<dbReference type="InterPro" id="IPR013780">
    <property type="entry name" value="Glyco_hydro_b"/>
</dbReference>
<dbReference type="PANTHER" id="PTHR11452">
    <property type="entry name" value="ALPHA-GALACTOSIDASE/ALPHA-N-ACETYLGALACTOSAMINIDASE"/>
    <property type="match status" value="1"/>
</dbReference>
<evidence type="ECO:0000256" key="3">
    <source>
        <dbReference type="ARBA" id="ARBA00012755"/>
    </source>
</evidence>
<dbReference type="EMBL" id="QNVY02000004">
    <property type="protein sequence ID" value="RYJ51269.1"/>
    <property type="molecule type" value="Genomic_DNA"/>
</dbReference>
<evidence type="ECO:0000256" key="8">
    <source>
        <dbReference type="RuleBase" id="RU361168"/>
    </source>
</evidence>
<dbReference type="EC" id="3.2.1.22" evidence="3 8"/>
<evidence type="ECO:0000256" key="6">
    <source>
        <dbReference type="ARBA" id="ARBA00023157"/>
    </source>
</evidence>
<keyword evidence="6 8" id="KW-1015">Disulfide bond</keyword>
<evidence type="ECO:0000256" key="7">
    <source>
        <dbReference type="ARBA" id="ARBA00023295"/>
    </source>
</evidence>
<dbReference type="SUPFAM" id="SSF51011">
    <property type="entry name" value="Glycosyl hydrolase domain"/>
    <property type="match status" value="1"/>
</dbReference>
<dbReference type="Pfam" id="PF16499">
    <property type="entry name" value="Melibiase_2"/>
    <property type="match status" value="1"/>
</dbReference>
<dbReference type="Pfam" id="PF17801">
    <property type="entry name" value="Melibiase_C"/>
    <property type="match status" value="1"/>
</dbReference>
<dbReference type="PROSITE" id="PS00512">
    <property type="entry name" value="ALPHA_GALACTOSIDASE"/>
    <property type="match status" value="1"/>
</dbReference>
<keyword evidence="7 8" id="KW-0326">Glycosidase</keyword>
<dbReference type="GO" id="GO:0016052">
    <property type="term" value="P:carbohydrate catabolic process"/>
    <property type="evidence" value="ECO:0007669"/>
    <property type="project" value="UniProtKB-ARBA"/>
</dbReference>
<dbReference type="InterPro" id="IPR013785">
    <property type="entry name" value="Aldolase_TIM"/>
</dbReference>
<evidence type="ECO:0000256" key="5">
    <source>
        <dbReference type="ARBA" id="ARBA00022801"/>
    </source>
</evidence>
<comment type="catalytic activity">
    <reaction evidence="1 8">
        <text>Hydrolysis of terminal, non-reducing alpha-D-galactose residues in alpha-D-galactosides, including galactose oligosaccharides, galactomannans and galactolipids.</text>
        <dbReference type="EC" id="3.2.1.22"/>
    </reaction>
</comment>
<dbReference type="Gene3D" id="3.20.20.70">
    <property type="entry name" value="Aldolase class I"/>
    <property type="match status" value="1"/>
</dbReference>
<evidence type="ECO:0000256" key="4">
    <source>
        <dbReference type="ARBA" id="ARBA00022729"/>
    </source>
</evidence>
<dbReference type="SUPFAM" id="SSF51445">
    <property type="entry name" value="(Trans)glycosidases"/>
    <property type="match status" value="1"/>
</dbReference>
<accession>A0A482TMT8</accession>
<evidence type="ECO:0000256" key="9">
    <source>
        <dbReference type="SAM" id="SignalP"/>
    </source>
</evidence>
<feature type="chain" id="PRO_5019853584" description="Alpha-galactosidase" evidence="9">
    <location>
        <begin position="22"/>
        <end position="413"/>
    </location>
</feature>
<sequence length="413" mass="47084">MKKIICSFFMVAFSLSTSSQGNVIAQKSTKYNDLALTPPMGWNSWNTFETNIDENLVKETADIMVASGMAAAGYTYIVLDDGWMAKERDAKGNLVPDPIKFPCGMKSLVEYIHAKGLKFGLYNCAGTHTCAGYPGTRGYEYQDARFYAELNIDFFKYDWCNTEGINAKEAYTTMSNALKTAGKPIVFSLCEWGDNQPWDWGKPVGNLWRISGDIYPCFDCEFKHEQGNWSSWGFMKIIEMRKNIRKFSGPDHWNDFDMLEVGNGMTNNEDKAHFTMWSMMSSPLIAGNDFRKMSKETLAILSNKELIAVNQDKLGIQGFKYSAKDGLGIWVKPLSDGNWVITFLNRSDITKKIYFDWIKEVIRDVDFNLETNFSTTNYKIIDLWQNKEVGNTKKIFISDLSSHDVITLKLNKI</sequence>
<evidence type="ECO:0000256" key="1">
    <source>
        <dbReference type="ARBA" id="ARBA00001255"/>
    </source>
</evidence>
<evidence type="ECO:0000259" key="10">
    <source>
        <dbReference type="Pfam" id="PF17801"/>
    </source>
</evidence>
<dbReference type="PRINTS" id="PR00740">
    <property type="entry name" value="GLHYDRLASE27"/>
</dbReference>
<dbReference type="FunFam" id="3.20.20.70:FF:000202">
    <property type="entry name" value="Alpha-galactosidase"/>
    <property type="match status" value="1"/>
</dbReference>
<comment type="caution">
    <text evidence="11">The sequence shown here is derived from an EMBL/GenBank/DDBJ whole genome shotgun (WGS) entry which is preliminary data.</text>
</comment>
<dbReference type="GO" id="GO:0004557">
    <property type="term" value="F:alpha-galactosidase activity"/>
    <property type="evidence" value="ECO:0007669"/>
    <property type="project" value="UniProtKB-EC"/>
</dbReference>
<dbReference type="InterPro" id="IPR000111">
    <property type="entry name" value="Glyco_hydro_27/36_CS"/>
</dbReference>
<organism evidence="11 12">
    <name type="scientific">Flavobacterium petrolei</name>
    <dbReference type="NCBI Taxonomy" id="2259594"/>
    <lineage>
        <taxon>Bacteria</taxon>
        <taxon>Pseudomonadati</taxon>
        <taxon>Bacteroidota</taxon>
        <taxon>Flavobacteriia</taxon>
        <taxon>Flavobacteriales</taxon>
        <taxon>Flavobacteriaceae</taxon>
        <taxon>Flavobacterium</taxon>
    </lineage>
</organism>